<keyword evidence="6" id="KW-0406">Ion transport</keyword>
<accession>A0AAW1LLC4</accession>
<name>A0AAW1LLC4_SAPOF</name>
<evidence type="ECO:0000256" key="5">
    <source>
        <dbReference type="ARBA" id="ARBA00023136"/>
    </source>
</evidence>
<dbReference type="InterPro" id="IPR007274">
    <property type="entry name" value="Cop_transporter"/>
</dbReference>
<keyword evidence="8" id="KW-1185">Reference proteome</keyword>
<evidence type="ECO:0000256" key="2">
    <source>
        <dbReference type="ARBA" id="ARBA00022692"/>
    </source>
</evidence>
<evidence type="ECO:0000256" key="4">
    <source>
        <dbReference type="ARBA" id="ARBA00022989"/>
    </source>
</evidence>
<dbReference type="PANTHER" id="PTHR12483:SF85">
    <property type="entry name" value="COPPER TRANSPORT PROTEIN"/>
    <property type="match status" value="1"/>
</dbReference>
<dbReference type="Pfam" id="PF04145">
    <property type="entry name" value="Ctr"/>
    <property type="match status" value="2"/>
</dbReference>
<evidence type="ECO:0000313" key="8">
    <source>
        <dbReference type="Proteomes" id="UP001443914"/>
    </source>
</evidence>
<comment type="similarity">
    <text evidence="1 6">Belongs to the copper transporter (Ctr) (TC 1.A.56) family. SLC31A subfamily.</text>
</comment>
<proteinExistence type="inferred from homology"/>
<evidence type="ECO:0000256" key="3">
    <source>
        <dbReference type="ARBA" id="ARBA00022796"/>
    </source>
</evidence>
<organism evidence="7 8">
    <name type="scientific">Saponaria officinalis</name>
    <name type="common">Common soapwort</name>
    <name type="synonym">Lychnis saponaria</name>
    <dbReference type="NCBI Taxonomy" id="3572"/>
    <lineage>
        <taxon>Eukaryota</taxon>
        <taxon>Viridiplantae</taxon>
        <taxon>Streptophyta</taxon>
        <taxon>Embryophyta</taxon>
        <taxon>Tracheophyta</taxon>
        <taxon>Spermatophyta</taxon>
        <taxon>Magnoliopsida</taxon>
        <taxon>eudicotyledons</taxon>
        <taxon>Gunneridae</taxon>
        <taxon>Pentapetalae</taxon>
        <taxon>Caryophyllales</taxon>
        <taxon>Caryophyllaceae</taxon>
        <taxon>Caryophylleae</taxon>
        <taxon>Saponaria</taxon>
    </lineage>
</organism>
<keyword evidence="6" id="KW-0813">Transport</keyword>
<evidence type="ECO:0000256" key="1">
    <source>
        <dbReference type="ARBA" id="ARBA00006921"/>
    </source>
</evidence>
<evidence type="ECO:0000313" key="7">
    <source>
        <dbReference type="EMBL" id="KAK9734770.1"/>
    </source>
</evidence>
<keyword evidence="4 6" id="KW-1133">Transmembrane helix</keyword>
<comment type="caution">
    <text evidence="7">The sequence shown here is derived from an EMBL/GenBank/DDBJ whole genome shotgun (WGS) entry which is preliminary data.</text>
</comment>
<feature type="transmembrane region" description="Helical" evidence="6">
    <location>
        <begin position="101"/>
        <end position="130"/>
    </location>
</feature>
<comment type="subcellular location">
    <subcellularLocation>
        <location evidence="6">Membrane</location>
        <topology evidence="6">Multi-pass membrane protein</topology>
    </subcellularLocation>
</comment>
<dbReference type="GO" id="GO:0005375">
    <property type="term" value="F:copper ion transmembrane transporter activity"/>
    <property type="evidence" value="ECO:0007669"/>
    <property type="project" value="UniProtKB-UniRule"/>
</dbReference>
<keyword evidence="6" id="KW-0186">Copper</keyword>
<dbReference type="Proteomes" id="UP001443914">
    <property type="component" value="Unassembled WGS sequence"/>
</dbReference>
<gene>
    <name evidence="7" type="ORF">RND81_04G162400</name>
</gene>
<reference evidence="7" key="1">
    <citation type="submission" date="2024-03" db="EMBL/GenBank/DDBJ databases">
        <title>WGS assembly of Saponaria officinalis var. Norfolk2.</title>
        <authorList>
            <person name="Jenkins J."/>
            <person name="Shu S."/>
            <person name="Grimwood J."/>
            <person name="Barry K."/>
            <person name="Goodstein D."/>
            <person name="Schmutz J."/>
            <person name="Leebens-Mack J."/>
            <person name="Osbourn A."/>
        </authorList>
    </citation>
    <scope>NUCLEOTIDE SEQUENCE [LARGE SCALE GENOMIC DNA]</scope>
    <source>
        <strain evidence="7">JIC</strain>
    </source>
</reference>
<keyword evidence="2 6" id="KW-0812">Transmembrane</keyword>
<dbReference type="AlphaFoldDB" id="A0AAW1LLC4"/>
<sequence length="150" mass="16157">MNMGSMNMTSSPSPSSPMMMRPKRRMMMHMTFYWGSDALILFRGWPGTSLGMYLFALVVVLVLALVQEFLSRSTIISTRVGNGPVSGLLKALLHAARMGVAYLVMLAVMSFNVGVFIAAVVGHALGFFLASRVFGSGDDHKGSDVGPMSC</sequence>
<keyword evidence="5 6" id="KW-0472">Membrane</keyword>
<evidence type="ECO:0000256" key="6">
    <source>
        <dbReference type="RuleBase" id="RU367022"/>
    </source>
</evidence>
<dbReference type="EMBL" id="JBDFQZ010000004">
    <property type="protein sequence ID" value="KAK9734770.1"/>
    <property type="molecule type" value="Genomic_DNA"/>
</dbReference>
<keyword evidence="3 6" id="KW-0187">Copper transport</keyword>
<dbReference type="PANTHER" id="PTHR12483">
    <property type="entry name" value="SOLUTE CARRIER FAMILY 31 COPPER TRANSPORTERS"/>
    <property type="match status" value="1"/>
</dbReference>
<protein>
    <recommendedName>
        <fullName evidence="6">Copper transport protein</fullName>
    </recommendedName>
</protein>
<dbReference type="GO" id="GO:0005886">
    <property type="term" value="C:plasma membrane"/>
    <property type="evidence" value="ECO:0007669"/>
    <property type="project" value="TreeGrafter"/>
</dbReference>